<dbReference type="EC" id="7.6.2.11" evidence="7"/>
<dbReference type="FunFam" id="3.40.50.300:FF:000425">
    <property type="entry name" value="Probable ABC transporter, ATP-binding subunit"/>
    <property type="match status" value="1"/>
</dbReference>
<comment type="function">
    <text evidence="7">Part of the ABC transporter complex PotABCD involved in spermidine/putrescine import. Responsible for energy coupling to the transport system.</text>
</comment>
<dbReference type="OrthoDB" id="9802264at2"/>
<name>A0A2V3UEB1_9HYPH</name>
<keyword evidence="1 7" id="KW-0813">Transport</keyword>
<dbReference type="PANTHER" id="PTHR42781:SF4">
    <property type="entry name" value="SPERMIDINE_PUTRESCINE IMPORT ATP-BINDING PROTEIN POTA"/>
    <property type="match status" value="1"/>
</dbReference>
<evidence type="ECO:0000256" key="4">
    <source>
        <dbReference type="ARBA" id="ARBA00022840"/>
    </source>
</evidence>
<dbReference type="AlphaFoldDB" id="A0A2V3UEB1"/>
<dbReference type="SUPFAM" id="SSF52540">
    <property type="entry name" value="P-loop containing nucleoside triphosphate hydrolases"/>
    <property type="match status" value="1"/>
</dbReference>
<dbReference type="InterPro" id="IPR008995">
    <property type="entry name" value="Mo/tungstate-bd_C_term_dom"/>
</dbReference>
<dbReference type="GO" id="GO:0043190">
    <property type="term" value="C:ATP-binding cassette (ABC) transporter complex"/>
    <property type="evidence" value="ECO:0007669"/>
    <property type="project" value="InterPro"/>
</dbReference>
<dbReference type="InterPro" id="IPR027417">
    <property type="entry name" value="P-loop_NTPase"/>
</dbReference>
<dbReference type="RefSeq" id="WP_110373717.1">
    <property type="nucleotide sequence ID" value="NZ_JAHBRY010000002.1"/>
</dbReference>
<evidence type="ECO:0000256" key="6">
    <source>
        <dbReference type="ARBA" id="ARBA00023136"/>
    </source>
</evidence>
<dbReference type="GO" id="GO:0016887">
    <property type="term" value="F:ATP hydrolysis activity"/>
    <property type="evidence" value="ECO:0007669"/>
    <property type="project" value="InterPro"/>
</dbReference>
<dbReference type="Gene3D" id="2.40.50.100">
    <property type="match status" value="1"/>
</dbReference>
<dbReference type="Pfam" id="PF00005">
    <property type="entry name" value="ABC_tran"/>
    <property type="match status" value="1"/>
</dbReference>
<dbReference type="SMART" id="SM00382">
    <property type="entry name" value="AAA"/>
    <property type="match status" value="1"/>
</dbReference>
<proteinExistence type="inferred from homology"/>
<comment type="similarity">
    <text evidence="7">Belongs to the ABC transporter superfamily. Spermidine/putrescine importer (TC 3.A.1.11.1) family.</text>
</comment>
<evidence type="ECO:0000256" key="7">
    <source>
        <dbReference type="RuleBase" id="RU364083"/>
    </source>
</evidence>
<evidence type="ECO:0000259" key="8">
    <source>
        <dbReference type="PROSITE" id="PS50893"/>
    </source>
</evidence>
<sequence>MAQVALKNIVARYGSFLAVDHVSLTIESGQFVTLLGPSGCGKSSTLRIVAGLLQPDEGAVEFDGRNVTAVSAAKRNIGMVFQSLALFPHMTVTDNVAFGLRMKKMPQADIENQVRRMLQIVRLDHLADRYPAQMSGGQQQRVALARALAVTPSILILDEPFGALDRKLREAMQVELHALTRQLGITALFVTHDQEEALMLSDSIAVMNKGRVEQFGTPAEIYRAPRTEFVADFMGMTNFLPGEVVDSDSSSAKVRVGSAVFSTSVKDTIAPGEAVKLAIRPEKVMIGHLSAADMCFLEGHIRQITYHGNASRYVVDLPDGGSIIALQQQSPEASLAVGSNVRAHWSPEDIHLFRA</sequence>
<organism evidence="9 10">
    <name type="scientific">Chelatococcus asaccharovorans</name>
    <dbReference type="NCBI Taxonomy" id="28210"/>
    <lineage>
        <taxon>Bacteria</taxon>
        <taxon>Pseudomonadati</taxon>
        <taxon>Pseudomonadota</taxon>
        <taxon>Alphaproteobacteria</taxon>
        <taxon>Hyphomicrobiales</taxon>
        <taxon>Chelatococcaceae</taxon>
        <taxon>Chelatococcus</taxon>
    </lineage>
</organism>
<keyword evidence="3 7" id="KW-0547">Nucleotide-binding</keyword>
<gene>
    <name evidence="7" type="primary">potA</name>
    <name evidence="9" type="ORF">C7450_102510</name>
</gene>
<keyword evidence="5 7" id="KW-1278">Translocase</keyword>
<dbReference type="Proteomes" id="UP000248021">
    <property type="component" value="Unassembled WGS sequence"/>
</dbReference>
<evidence type="ECO:0000256" key="5">
    <source>
        <dbReference type="ARBA" id="ARBA00022967"/>
    </source>
</evidence>
<dbReference type="PANTHER" id="PTHR42781">
    <property type="entry name" value="SPERMIDINE/PUTRESCINE IMPORT ATP-BINDING PROTEIN POTA"/>
    <property type="match status" value="1"/>
</dbReference>
<dbReference type="InterPro" id="IPR003593">
    <property type="entry name" value="AAA+_ATPase"/>
</dbReference>
<dbReference type="InterPro" id="IPR017871">
    <property type="entry name" value="ABC_transporter-like_CS"/>
</dbReference>
<evidence type="ECO:0000256" key="2">
    <source>
        <dbReference type="ARBA" id="ARBA00022475"/>
    </source>
</evidence>
<dbReference type="Gene3D" id="3.40.50.300">
    <property type="entry name" value="P-loop containing nucleotide triphosphate hydrolases"/>
    <property type="match status" value="1"/>
</dbReference>
<dbReference type="GO" id="GO:0015697">
    <property type="term" value="P:quaternary ammonium group transport"/>
    <property type="evidence" value="ECO:0007669"/>
    <property type="project" value="UniProtKB-ARBA"/>
</dbReference>
<comment type="catalytic activity">
    <reaction evidence="7">
        <text>ATP + H2O + polyamine-[polyamine-binding protein]Side 1 = ADP + phosphate + polyamineSide 2 + [polyamine-binding protein]Side 1.</text>
        <dbReference type="EC" id="7.6.2.11"/>
    </reaction>
</comment>
<keyword evidence="4 7" id="KW-0067">ATP-binding</keyword>
<dbReference type="InterPro" id="IPR013611">
    <property type="entry name" value="Transp-assoc_OB_typ2"/>
</dbReference>
<feature type="domain" description="ABC transporter" evidence="8">
    <location>
        <begin position="4"/>
        <end position="234"/>
    </location>
</feature>
<dbReference type="InterPro" id="IPR050093">
    <property type="entry name" value="ABC_SmlMolc_Importer"/>
</dbReference>
<dbReference type="GO" id="GO:0015417">
    <property type="term" value="F:ABC-type polyamine transporter activity"/>
    <property type="evidence" value="ECO:0007669"/>
    <property type="project" value="UniProtKB-EC"/>
</dbReference>
<evidence type="ECO:0000256" key="3">
    <source>
        <dbReference type="ARBA" id="ARBA00022741"/>
    </source>
</evidence>
<protein>
    <recommendedName>
        <fullName evidence="7">Spermidine/putrescine import ATP-binding protein PotA</fullName>
        <ecNumber evidence="7">7.6.2.11</ecNumber>
    </recommendedName>
</protein>
<dbReference type="Gene3D" id="2.40.50.140">
    <property type="entry name" value="Nucleic acid-binding proteins"/>
    <property type="match status" value="1"/>
</dbReference>
<dbReference type="InterPro" id="IPR003439">
    <property type="entry name" value="ABC_transporter-like_ATP-bd"/>
</dbReference>
<keyword evidence="6 7" id="KW-0472">Membrane</keyword>
<dbReference type="InterPro" id="IPR012340">
    <property type="entry name" value="NA-bd_OB-fold"/>
</dbReference>
<keyword evidence="10" id="KW-1185">Reference proteome</keyword>
<dbReference type="InterPro" id="IPR005893">
    <property type="entry name" value="PotA-like"/>
</dbReference>
<reference evidence="9 10" key="1">
    <citation type="submission" date="2018-05" db="EMBL/GenBank/DDBJ databases">
        <title>Genomic Encyclopedia of Type Strains, Phase IV (KMG-IV): sequencing the most valuable type-strain genomes for metagenomic binning, comparative biology and taxonomic classification.</title>
        <authorList>
            <person name="Goeker M."/>
        </authorList>
    </citation>
    <scope>NUCLEOTIDE SEQUENCE [LARGE SCALE GENOMIC DNA]</scope>
    <source>
        <strain evidence="9 10">DSM 6462</strain>
    </source>
</reference>
<dbReference type="EMBL" id="QJJK01000002">
    <property type="protein sequence ID" value="PXW63592.1"/>
    <property type="molecule type" value="Genomic_DNA"/>
</dbReference>
<dbReference type="Pfam" id="PF08402">
    <property type="entry name" value="TOBE_2"/>
    <property type="match status" value="1"/>
</dbReference>
<evidence type="ECO:0000313" key="10">
    <source>
        <dbReference type="Proteomes" id="UP000248021"/>
    </source>
</evidence>
<dbReference type="GO" id="GO:0005524">
    <property type="term" value="F:ATP binding"/>
    <property type="evidence" value="ECO:0007669"/>
    <property type="project" value="UniProtKB-KW"/>
</dbReference>
<dbReference type="PROSITE" id="PS50893">
    <property type="entry name" value="ABC_TRANSPORTER_2"/>
    <property type="match status" value="1"/>
</dbReference>
<evidence type="ECO:0000313" key="9">
    <source>
        <dbReference type="EMBL" id="PXW63592.1"/>
    </source>
</evidence>
<keyword evidence="2 7" id="KW-1003">Cell membrane</keyword>
<dbReference type="NCBIfam" id="TIGR01187">
    <property type="entry name" value="potA"/>
    <property type="match status" value="1"/>
</dbReference>
<accession>A0A2V3UEB1</accession>
<dbReference type="PROSITE" id="PS00211">
    <property type="entry name" value="ABC_TRANSPORTER_1"/>
    <property type="match status" value="1"/>
</dbReference>
<comment type="subunit">
    <text evidence="7">The complex is composed of two ATP-binding proteins (PotA), two transmembrane proteins (PotB and PotC) and a solute-binding protein (PotD).</text>
</comment>
<comment type="caution">
    <text evidence="9">The sequence shown here is derived from an EMBL/GenBank/DDBJ whole genome shotgun (WGS) entry which is preliminary data.</text>
</comment>
<evidence type="ECO:0000256" key="1">
    <source>
        <dbReference type="ARBA" id="ARBA00022448"/>
    </source>
</evidence>
<dbReference type="SUPFAM" id="SSF50331">
    <property type="entry name" value="MOP-like"/>
    <property type="match status" value="1"/>
</dbReference>